<dbReference type="InterPro" id="IPR050678">
    <property type="entry name" value="DNA_Partitioning_ATPase"/>
</dbReference>
<dbReference type="CDD" id="cd02042">
    <property type="entry name" value="ParAB_family"/>
    <property type="match status" value="1"/>
</dbReference>
<dbReference type="RefSeq" id="WP_087715655.1">
    <property type="nucleotide sequence ID" value="NZ_MWPH01000006.1"/>
</dbReference>
<gene>
    <name evidence="2" type="ORF">B2G88_18790</name>
</gene>
<dbReference type="PANTHER" id="PTHR13696">
    <property type="entry name" value="P-LOOP CONTAINING NUCLEOSIDE TRIPHOSPHATE HYDROLASE"/>
    <property type="match status" value="1"/>
</dbReference>
<dbReference type="EMBL" id="MWPH01000006">
    <property type="protein sequence ID" value="OVE82839.1"/>
    <property type="molecule type" value="Genomic_DNA"/>
</dbReference>
<protein>
    <submittedName>
        <fullName evidence="2">Chromosome partitioning protein ParA</fullName>
    </submittedName>
</protein>
<keyword evidence="3" id="KW-1185">Reference proteome</keyword>
<dbReference type="SUPFAM" id="SSF52540">
    <property type="entry name" value="P-loop containing nucleoside triphosphate hydrolases"/>
    <property type="match status" value="1"/>
</dbReference>
<organism evidence="2 3">
    <name type="scientific">Natronolimnobius baerhuensis</name>
    <dbReference type="NCBI Taxonomy" id="253108"/>
    <lineage>
        <taxon>Archaea</taxon>
        <taxon>Methanobacteriati</taxon>
        <taxon>Methanobacteriota</taxon>
        <taxon>Stenosarchaea group</taxon>
        <taxon>Halobacteria</taxon>
        <taxon>Halobacteriales</taxon>
        <taxon>Natrialbaceae</taxon>
        <taxon>Natronolimnobius</taxon>
    </lineage>
</organism>
<comment type="caution">
    <text evidence="2">The sequence shown here is derived from an EMBL/GenBank/DDBJ whole genome shotgun (WGS) entry which is preliminary data.</text>
</comment>
<dbReference type="OrthoDB" id="36110at2157"/>
<feature type="domain" description="AAA" evidence="1">
    <location>
        <begin position="9"/>
        <end position="170"/>
    </location>
</feature>
<dbReference type="Pfam" id="PF13614">
    <property type="entry name" value="AAA_31"/>
    <property type="match status" value="1"/>
</dbReference>
<dbReference type="Proteomes" id="UP000196084">
    <property type="component" value="Unassembled WGS sequence"/>
</dbReference>
<evidence type="ECO:0000313" key="2">
    <source>
        <dbReference type="EMBL" id="OVE82839.1"/>
    </source>
</evidence>
<dbReference type="InterPro" id="IPR025669">
    <property type="entry name" value="AAA_dom"/>
</dbReference>
<dbReference type="AlphaFoldDB" id="A0A202E3N2"/>
<sequence>MSATTSPRAVSVVILKGGVGKSTTSMNLARQLAERGRVLFADLDPNGHATNGLGFTDAYQADVNLGDVILDGDATPHDLIQPTDYEFDLLPSSNTLEDVEKDLAGAMQGSARVKSNIVDPLLGEEYEYIVFDCPAYPGMLNNNALVATGNVMIPIEPGSSAIGGYKRTMERLIEPAREYIDVDVLAVIPNKLSDRIDQQTEDRELLENLNTATYEVNPGQPLQDAVPEFARITASEFESIDSGEMTAPKPGIRHRSALSRSLQHNQPLQDYESESDQIEHYEELAEIVAAGGINR</sequence>
<name>A0A202E3N2_9EURY</name>
<dbReference type="PANTHER" id="PTHR13696:SF99">
    <property type="entry name" value="COBYRINIC ACID AC-DIAMIDE SYNTHASE"/>
    <property type="match status" value="1"/>
</dbReference>
<proteinExistence type="predicted"/>
<evidence type="ECO:0000259" key="1">
    <source>
        <dbReference type="Pfam" id="PF13614"/>
    </source>
</evidence>
<dbReference type="Gene3D" id="3.40.50.300">
    <property type="entry name" value="P-loop containing nucleotide triphosphate hydrolases"/>
    <property type="match status" value="1"/>
</dbReference>
<accession>A0A202E3N2</accession>
<evidence type="ECO:0000313" key="3">
    <source>
        <dbReference type="Proteomes" id="UP000196084"/>
    </source>
</evidence>
<dbReference type="InterPro" id="IPR027417">
    <property type="entry name" value="P-loop_NTPase"/>
</dbReference>
<reference evidence="2 3" key="1">
    <citation type="submission" date="2017-02" db="EMBL/GenBank/DDBJ databases">
        <title>Natronthermophilus aegyptiacus gen. nov.,sp. nov., an aerobic, extremely halophilic alkalithermophilic archaeon isolated from the athalassohaline Wadi An Natrun, Egypt.</title>
        <authorList>
            <person name="Zhao B."/>
        </authorList>
    </citation>
    <scope>NUCLEOTIDE SEQUENCE [LARGE SCALE GENOMIC DNA]</scope>
    <source>
        <strain evidence="2 3">CGMCC 1.3597</strain>
    </source>
</reference>